<dbReference type="EnsemblMetazoa" id="Aqu2.1.36389_001">
    <property type="protein sequence ID" value="Aqu2.1.36389_001"/>
    <property type="gene ID" value="Aqu2.1.36389"/>
</dbReference>
<protein>
    <submittedName>
        <fullName evidence="5">Uncharacterized protein</fullName>
    </submittedName>
</protein>
<dbReference type="Pfam" id="PF13637">
    <property type="entry name" value="Ank_4"/>
    <property type="match status" value="1"/>
</dbReference>
<dbReference type="AlphaFoldDB" id="A0A1X7V9D5"/>
<name>A0A1X7V9D5_AMPQE</name>
<dbReference type="CDD" id="cd01670">
    <property type="entry name" value="Death"/>
    <property type="match status" value="1"/>
</dbReference>
<reference evidence="5" key="1">
    <citation type="submission" date="2017-05" db="UniProtKB">
        <authorList>
            <consortium name="EnsemblMetazoa"/>
        </authorList>
    </citation>
    <scope>IDENTIFICATION</scope>
</reference>
<keyword evidence="2 3" id="KW-0040">ANK repeat</keyword>
<dbReference type="Gene3D" id="1.10.533.10">
    <property type="entry name" value="Death Domain, Fas"/>
    <property type="match status" value="1"/>
</dbReference>
<proteinExistence type="predicted"/>
<dbReference type="Pfam" id="PF12796">
    <property type="entry name" value="Ank_2"/>
    <property type="match status" value="1"/>
</dbReference>
<evidence type="ECO:0000313" key="5">
    <source>
        <dbReference type="EnsemblMetazoa" id="Aqu2.1.36389_001"/>
    </source>
</evidence>
<dbReference type="SUPFAM" id="SSF48403">
    <property type="entry name" value="Ankyrin repeat"/>
    <property type="match status" value="1"/>
</dbReference>
<organism evidence="5">
    <name type="scientific">Amphimedon queenslandica</name>
    <name type="common">Sponge</name>
    <dbReference type="NCBI Taxonomy" id="400682"/>
    <lineage>
        <taxon>Eukaryota</taxon>
        <taxon>Metazoa</taxon>
        <taxon>Porifera</taxon>
        <taxon>Demospongiae</taxon>
        <taxon>Heteroscleromorpha</taxon>
        <taxon>Haplosclerida</taxon>
        <taxon>Niphatidae</taxon>
        <taxon>Amphimedon</taxon>
    </lineage>
</organism>
<accession>A0A1X7V9D5</accession>
<dbReference type="InterPro" id="IPR036770">
    <property type="entry name" value="Ankyrin_rpt-contain_sf"/>
</dbReference>
<dbReference type="PANTHER" id="PTHR24201">
    <property type="entry name" value="ANK_REP_REGION DOMAIN-CONTAINING PROTEIN"/>
    <property type="match status" value="1"/>
</dbReference>
<dbReference type="InterPro" id="IPR011029">
    <property type="entry name" value="DEATH-like_dom_sf"/>
</dbReference>
<feature type="region of interest" description="Disordered" evidence="4">
    <location>
        <begin position="252"/>
        <end position="285"/>
    </location>
</feature>
<dbReference type="InParanoid" id="A0A1X7V9D5"/>
<keyword evidence="1" id="KW-0677">Repeat</keyword>
<dbReference type="Gene3D" id="1.25.40.20">
    <property type="entry name" value="Ankyrin repeat-containing domain"/>
    <property type="match status" value="1"/>
</dbReference>
<dbReference type="OrthoDB" id="194358at2759"/>
<feature type="compositionally biased region" description="Low complexity" evidence="4">
    <location>
        <begin position="489"/>
        <end position="505"/>
    </location>
</feature>
<feature type="region of interest" description="Disordered" evidence="4">
    <location>
        <begin position="476"/>
        <end position="541"/>
    </location>
</feature>
<sequence length="541" mass="59665">MANGSALDSELWFACLDGDVEKANRLIKDGANIEWKGQGGHSPLSIAVYNNSTEVVRLLLSSGANVNAVDEYNRSALFWSATYGRMIMTKILLDYEADMNLLTKKTKSTVLMGAANTGRLDIVKLLVSRGASWKVVNEDGLTALDVAKKENHEHLIQYLSSLDDSESQLRKALTTDIKITLKITRMSIHGAPGSGKTCLQHLILNEPPPLQRSSTGVVTPAVRGSTCGYMETDSSHSMKRVSEEEFITHLAKRLKGKEDTPSSKQRSSTYPPSTPPPPTPTASHFSSFQRAFTSLFSRASLESSDASSPLPDSPLPTHSVHYDIISQVSTESCSEEDYQVHWTFCIDSGGNDVQIPKKEVQVEVDWLQSVDNSPLNYYTGQDFLSVIEAIHHVSNWEDLGLALKLDPPIMDIVKKSHNHIVEECRKDIIQRWMMTNDHPSWRSLCLALCTISVGHPNLAKRIGEMHPIKPAQQYNEPFDEEASSQSAMPTPTTSTVSPSLPSHSILPPPLSPPNQHQSYSKPVEEVSQGGSMLSRTSDVYQ</sequence>
<dbReference type="InterPro" id="IPR050776">
    <property type="entry name" value="Ank_Repeat/CDKN_Inhibitor"/>
</dbReference>
<dbReference type="PROSITE" id="PS50088">
    <property type="entry name" value="ANK_REPEAT"/>
    <property type="match status" value="2"/>
</dbReference>
<feature type="repeat" description="ANK" evidence="3">
    <location>
        <begin position="106"/>
        <end position="138"/>
    </location>
</feature>
<evidence type="ECO:0000256" key="1">
    <source>
        <dbReference type="ARBA" id="ARBA00022737"/>
    </source>
</evidence>
<dbReference type="InterPro" id="IPR002110">
    <property type="entry name" value="Ankyrin_rpt"/>
</dbReference>
<feature type="repeat" description="ANK" evidence="3">
    <location>
        <begin position="39"/>
        <end position="71"/>
    </location>
</feature>
<feature type="compositionally biased region" description="Polar residues" evidence="4">
    <location>
        <begin position="528"/>
        <end position="541"/>
    </location>
</feature>
<dbReference type="SMART" id="SM00248">
    <property type="entry name" value="ANK"/>
    <property type="match status" value="5"/>
</dbReference>
<evidence type="ECO:0000256" key="3">
    <source>
        <dbReference type="PROSITE-ProRule" id="PRU00023"/>
    </source>
</evidence>
<evidence type="ECO:0000256" key="2">
    <source>
        <dbReference type="ARBA" id="ARBA00023043"/>
    </source>
</evidence>
<evidence type="ECO:0000256" key="4">
    <source>
        <dbReference type="SAM" id="MobiDB-lite"/>
    </source>
</evidence>
<dbReference type="PROSITE" id="PS50297">
    <property type="entry name" value="ANK_REP_REGION"/>
    <property type="match status" value="1"/>
</dbReference>